<keyword evidence="3" id="KW-1185">Reference proteome</keyword>
<dbReference type="Proteomes" id="UP000322165">
    <property type="component" value="Unassembled WGS sequence"/>
</dbReference>
<dbReference type="Gene3D" id="3.40.50.150">
    <property type="entry name" value="Vaccinia Virus protein VP39"/>
    <property type="match status" value="1"/>
</dbReference>
<dbReference type="EMBL" id="VUOD01000002">
    <property type="protein sequence ID" value="KAA2285655.1"/>
    <property type="molecule type" value="Genomic_DNA"/>
</dbReference>
<evidence type="ECO:0000313" key="2">
    <source>
        <dbReference type="EMBL" id="KAA2285655.1"/>
    </source>
</evidence>
<comment type="caution">
    <text evidence="2">The sequence shown here is derived from an EMBL/GenBank/DDBJ whole genome shotgun (WGS) entry which is preliminary data.</text>
</comment>
<organism evidence="2 3">
    <name type="scientific">Arenimonas fontis</name>
    <dbReference type="NCBI Taxonomy" id="2608255"/>
    <lineage>
        <taxon>Bacteria</taxon>
        <taxon>Pseudomonadati</taxon>
        <taxon>Pseudomonadota</taxon>
        <taxon>Gammaproteobacteria</taxon>
        <taxon>Lysobacterales</taxon>
        <taxon>Lysobacteraceae</taxon>
        <taxon>Arenimonas</taxon>
    </lineage>
</organism>
<protein>
    <submittedName>
        <fullName evidence="2">Class I SAM-dependent methyltransferase</fullName>
    </submittedName>
</protein>
<feature type="domain" description="Methyltransferase type 11" evidence="1">
    <location>
        <begin position="80"/>
        <end position="128"/>
    </location>
</feature>
<dbReference type="GO" id="GO:0008757">
    <property type="term" value="F:S-adenosylmethionine-dependent methyltransferase activity"/>
    <property type="evidence" value="ECO:0007669"/>
    <property type="project" value="InterPro"/>
</dbReference>
<evidence type="ECO:0000313" key="3">
    <source>
        <dbReference type="Proteomes" id="UP000322165"/>
    </source>
</evidence>
<evidence type="ECO:0000259" key="1">
    <source>
        <dbReference type="Pfam" id="PF08241"/>
    </source>
</evidence>
<dbReference type="InterPro" id="IPR013216">
    <property type="entry name" value="Methyltransf_11"/>
</dbReference>
<keyword evidence="2" id="KW-0808">Transferase</keyword>
<reference evidence="2 3" key="1">
    <citation type="submission" date="2019-09" db="EMBL/GenBank/DDBJ databases">
        <title>Arenimonas chukotkensis sp. nov., a bacterium isolated from Chukotka hot spring, Arctic region, Russia.</title>
        <authorList>
            <person name="Zayulina K.S."/>
            <person name="Prokofeva M.I."/>
            <person name="Elcheninov A.G."/>
            <person name="Novikov A."/>
            <person name="Kochetkova T.V."/>
            <person name="Kublanov I.V."/>
        </authorList>
    </citation>
    <scope>NUCLEOTIDE SEQUENCE [LARGE SCALE GENOMIC DNA]</scope>
    <source>
        <strain evidence="2 3">3729k</strain>
    </source>
</reference>
<dbReference type="InterPro" id="IPR029063">
    <property type="entry name" value="SAM-dependent_MTases_sf"/>
</dbReference>
<sequence length="228" mass="24977">MPPAPHRRQSETGPGSWFAREPALRLVQAVQREAVPELTRVFGHSGLFLRPSEQVPARLSGNLLAQVVSLHRAGGGFAGQFDCEDIALPLATGSLALVYALFVLETSRSPGELLQEMARVLKPEGSLMLLVLNPWSPMRLRWARHGLRPVSGGWVRAALAEAELELVRWRSLGPFWAGRDRLELRPERRTGLEGLRAARLLVARKREAGLTPLRAPAGLAFRPGISAG</sequence>
<proteinExistence type="predicted"/>
<accession>A0A5B2ZCK1</accession>
<dbReference type="SUPFAM" id="SSF53335">
    <property type="entry name" value="S-adenosyl-L-methionine-dependent methyltransferases"/>
    <property type="match status" value="1"/>
</dbReference>
<name>A0A5B2ZCK1_9GAMM</name>
<keyword evidence="2" id="KW-0489">Methyltransferase</keyword>
<dbReference type="Pfam" id="PF08241">
    <property type="entry name" value="Methyltransf_11"/>
    <property type="match status" value="1"/>
</dbReference>
<dbReference type="GO" id="GO:0032259">
    <property type="term" value="P:methylation"/>
    <property type="evidence" value="ECO:0007669"/>
    <property type="project" value="UniProtKB-KW"/>
</dbReference>
<gene>
    <name evidence="2" type="ORF">F0415_03185</name>
</gene>
<dbReference type="RefSeq" id="WP_149859757.1">
    <property type="nucleotide sequence ID" value="NZ_VUOD01000002.1"/>
</dbReference>
<dbReference type="AlphaFoldDB" id="A0A5B2ZCK1"/>
<reference evidence="2 3" key="2">
    <citation type="submission" date="2019-09" db="EMBL/GenBank/DDBJ databases">
        <authorList>
            <person name="Mazur A."/>
        </authorList>
    </citation>
    <scope>NUCLEOTIDE SEQUENCE [LARGE SCALE GENOMIC DNA]</scope>
    <source>
        <strain evidence="2 3">3729k</strain>
    </source>
</reference>